<dbReference type="InterPro" id="IPR018253">
    <property type="entry name" value="DnaJ_domain_CS"/>
</dbReference>
<dbReference type="PRINTS" id="PR00625">
    <property type="entry name" value="JDOMAIN"/>
</dbReference>
<dbReference type="PANTHER" id="PTHR43908:SF3">
    <property type="entry name" value="AT29763P-RELATED"/>
    <property type="match status" value="1"/>
</dbReference>
<feature type="compositionally biased region" description="Gly residues" evidence="1">
    <location>
        <begin position="584"/>
        <end position="598"/>
    </location>
</feature>
<feature type="region of interest" description="Disordered" evidence="1">
    <location>
        <begin position="1"/>
        <end position="66"/>
    </location>
</feature>
<dbReference type="GO" id="GO:0030544">
    <property type="term" value="F:Hsp70 protein binding"/>
    <property type="evidence" value="ECO:0007669"/>
    <property type="project" value="TreeGrafter"/>
</dbReference>
<dbReference type="Gene3D" id="1.10.287.110">
    <property type="entry name" value="DnaJ domain"/>
    <property type="match status" value="1"/>
</dbReference>
<organism evidence="3 4">
    <name type="scientific">Edaphochlamys debaryana</name>
    <dbReference type="NCBI Taxonomy" id="47281"/>
    <lineage>
        <taxon>Eukaryota</taxon>
        <taxon>Viridiplantae</taxon>
        <taxon>Chlorophyta</taxon>
        <taxon>core chlorophytes</taxon>
        <taxon>Chlorophyceae</taxon>
        <taxon>CS clade</taxon>
        <taxon>Chlamydomonadales</taxon>
        <taxon>Chlamydomonadales incertae sedis</taxon>
        <taxon>Edaphochlamys</taxon>
    </lineage>
</organism>
<feature type="compositionally biased region" description="Low complexity" evidence="1">
    <location>
        <begin position="382"/>
        <end position="396"/>
    </location>
</feature>
<accession>A0A835XFW6</accession>
<feature type="compositionally biased region" description="Basic and acidic residues" evidence="1">
    <location>
        <begin position="567"/>
        <end position="581"/>
    </location>
</feature>
<sequence>MPGSACDAPPQATSSRTGAPWLGGTWAGAGPAPRGRGATTTRGPAEDSAAGIPAGPSSAAAGSWAGRCRGAGDTGGGGRSHYEVLGVAFGSSQEDVRKAFHAAARAAHPDKGGSAEAFAAVQSAWEALRDPGRRAAYDVYGLDEQRRTVQTDERDRTRGGEAALLAELGLVARGPVLPACQLVVTCGGCGRPATRTCCVCGGPFCSFCARRQHWRGAHPPHWPLVAAPGSLAAALGRREFEAKRLEDDRRWEGARLAAADPHHRSEAQRRELRAFAQAAALAEADPGAPRRYAPALARLYMWTQTHAHVIIAVHLPNGRHDAEVEACVGGGGVLTVGARGAQPALRRALAGPLEPGAPLELTRTADGRFAVLTLAKAQAGAAAPALDSGRPSPAAGGSPGTAGRGATEAVRLTGAEAWLRHCGRGDGGGGWWRRLFVGDSDGARCVPPPYTLSQTADELLLELPLPWWVRAEDVEVQVGPVGLQLGVRGLGLGLARSYWSSPDDAATPGQEAAASPGGRSAVVPERCSWSLGEGEGGGRGAAAGGGRRPPRLLSVALALPDPSPEEVQYKRGVGQDHRQAARGESGGSGGWGPGGSGPEGRRGVRFFAEDEDAFGLEPLLQAACFRLAGGAWVLPPPWEHEEPQAGRWVDREALLPPGARAHLARLRAADQQQQKQQGPLLPDGEAGAAAHPPPGELARAG</sequence>
<dbReference type="GO" id="GO:0071218">
    <property type="term" value="P:cellular response to misfolded protein"/>
    <property type="evidence" value="ECO:0007669"/>
    <property type="project" value="TreeGrafter"/>
</dbReference>
<feature type="region of interest" description="Disordered" evidence="1">
    <location>
        <begin position="665"/>
        <end position="701"/>
    </location>
</feature>
<feature type="region of interest" description="Disordered" evidence="1">
    <location>
        <begin position="382"/>
        <end position="406"/>
    </location>
</feature>
<dbReference type="OrthoDB" id="445556at2759"/>
<evidence type="ECO:0000259" key="2">
    <source>
        <dbReference type="PROSITE" id="PS50076"/>
    </source>
</evidence>
<feature type="domain" description="J" evidence="2">
    <location>
        <begin position="80"/>
        <end position="141"/>
    </location>
</feature>
<dbReference type="InterPro" id="IPR051100">
    <property type="entry name" value="DnaJ_subfamily_B/C"/>
</dbReference>
<protein>
    <recommendedName>
        <fullName evidence="2">J domain-containing protein</fullName>
    </recommendedName>
</protein>
<dbReference type="AlphaFoldDB" id="A0A835XFW6"/>
<dbReference type="PANTHER" id="PTHR43908">
    <property type="entry name" value="AT29763P-RELATED"/>
    <property type="match status" value="1"/>
</dbReference>
<dbReference type="Pfam" id="PF04969">
    <property type="entry name" value="CS"/>
    <property type="match status" value="1"/>
</dbReference>
<dbReference type="InterPro" id="IPR036869">
    <property type="entry name" value="J_dom_sf"/>
</dbReference>
<dbReference type="PROSITE" id="PS00636">
    <property type="entry name" value="DNAJ_1"/>
    <property type="match status" value="1"/>
</dbReference>
<gene>
    <name evidence="3" type="ORF">HYH03_018504</name>
</gene>
<name>A0A835XFW6_9CHLO</name>
<dbReference type="InterPro" id="IPR008978">
    <property type="entry name" value="HSP20-like_chaperone"/>
</dbReference>
<comment type="caution">
    <text evidence="3">The sequence shown here is derived from an EMBL/GenBank/DDBJ whole genome shotgun (WGS) entry which is preliminary data.</text>
</comment>
<dbReference type="InterPro" id="IPR013087">
    <property type="entry name" value="Znf_C2H2_type"/>
</dbReference>
<dbReference type="Pfam" id="PF00226">
    <property type="entry name" value="DnaJ"/>
    <property type="match status" value="1"/>
</dbReference>
<dbReference type="InterPro" id="IPR007052">
    <property type="entry name" value="CS_dom"/>
</dbReference>
<feature type="region of interest" description="Disordered" evidence="1">
    <location>
        <begin position="501"/>
        <end position="548"/>
    </location>
</feature>
<dbReference type="SUPFAM" id="SSF49764">
    <property type="entry name" value="HSP20-like chaperones"/>
    <property type="match status" value="1"/>
</dbReference>
<feature type="compositionally biased region" description="Low complexity" evidence="1">
    <location>
        <begin position="17"/>
        <end position="66"/>
    </location>
</feature>
<evidence type="ECO:0000313" key="3">
    <source>
        <dbReference type="EMBL" id="KAG2482580.1"/>
    </source>
</evidence>
<evidence type="ECO:0000256" key="1">
    <source>
        <dbReference type="SAM" id="MobiDB-lite"/>
    </source>
</evidence>
<dbReference type="GO" id="GO:0005789">
    <property type="term" value="C:endoplasmic reticulum membrane"/>
    <property type="evidence" value="ECO:0007669"/>
    <property type="project" value="TreeGrafter"/>
</dbReference>
<dbReference type="PROSITE" id="PS50076">
    <property type="entry name" value="DNAJ_2"/>
    <property type="match status" value="1"/>
</dbReference>
<dbReference type="SMART" id="SM00271">
    <property type="entry name" value="DnaJ"/>
    <property type="match status" value="1"/>
</dbReference>
<evidence type="ECO:0000313" key="4">
    <source>
        <dbReference type="Proteomes" id="UP000612055"/>
    </source>
</evidence>
<dbReference type="InterPro" id="IPR001623">
    <property type="entry name" value="DnaJ_domain"/>
</dbReference>
<feature type="compositionally biased region" description="Low complexity" evidence="1">
    <location>
        <begin position="669"/>
        <end position="701"/>
    </location>
</feature>
<dbReference type="PROSITE" id="PS00028">
    <property type="entry name" value="ZINC_FINGER_C2H2_1"/>
    <property type="match status" value="1"/>
</dbReference>
<dbReference type="Proteomes" id="UP000612055">
    <property type="component" value="Unassembled WGS sequence"/>
</dbReference>
<feature type="region of interest" description="Disordered" evidence="1">
    <location>
        <begin position="564"/>
        <end position="603"/>
    </location>
</feature>
<dbReference type="SUPFAM" id="SSF46565">
    <property type="entry name" value="Chaperone J-domain"/>
    <property type="match status" value="1"/>
</dbReference>
<keyword evidence="4" id="KW-1185">Reference proteome</keyword>
<feature type="compositionally biased region" description="Gly residues" evidence="1">
    <location>
        <begin position="533"/>
        <end position="547"/>
    </location>
</feature>
<reference evidence="3" key="1">
    <citation type="journal article" date="2020" name="bioRxiv">
        <title>Comparative genomics of Chlamydomonas.</title>
        <authorList>
            <person name="Craig R.J."/>
            <person name="Hasan A.R."/>
            <person name="Ness R.W."/>
            <person name="Keightley P.D."/>
        </authorList>
    </citation>
    <scope>NUCLEOTIDE SEQUENCE</scope>
    <source>
        <strain evidence="3">CCAP 11/70</strain>
    </source>
</reference>
<proteinExistence type="predicted"/>
<dbReference type="CDD" id="cd06257">
    <property type="entry name" value="DnaJ"/>
    <property type="match status" value="1"/>
</dbReference>
<dbReference type="EMBL" id="JAEHOE010000213">
    <property type="protein sequence ID" value="KAG2482580.1"/>
    <property type="molecule type" value="Genomic_DNA"/>
</dbReference>